<evidence type="ECO:0000313" key="11">
    <source>
        <dbReference type="Proteomes" id="UP000825935"/>
    </source>
</evidence>
<dbReference type="Proteomes" id="UP000825935">
    <property type="component" value="Chromosome 35"/>
</dbReference>
<keyword evidence="11" id="KW-1185">Reference proteome</keyword>
<dbReference type="GO" id="GO:0006006">
    <property type="term" value="P:glucose metabolic process"/>
    <property type="evidence" value="ECO:0007669"/>
    <property type="project" value="TreeGrafter"/>
</dbReference>
<comment type="pathway">
    <text evidence="1 5">Carbohydrate metabolism; hexose metabolism.</text>
</comment>
<evidence type="ECO:0000256" key="4">
    <source>
        <dbReference type="ARBA" id="ARBA00023277"/>
    </source>
</evidence>
<evidence type="ECO:0000256" key="2">
    <source>
        <dbReference type="ARBA" id="ARBA00006206"/>
    </source>
</evidence>
<dbReference type="PROSITE" id="PS51257">
    <property type="entry name" value="PROKAR_LIPOPROTEIN"/>
    <property type="match status" value="1"/>
</dbReference>
<sequence length="379" mass="41790">MQLVSMKIVIHTLMCLMMAMACRNVVGDVEVKEFGRTTEGVAVVATLTRGPIKLELMNWGARISRLFLPDADGNSADVVLGLPTLRMYQNESDDPYFGAIVGRVANRIAGGTFVLDNVRYNISRNEGNNTLHGGKIGFDKVLWHTKVIVDEKDGSESVQFTYHSFDGEEGFPGDVKVQVTYKITSEMELLVHMTGTVGNKSTPLNLAQHTYWNLGGHNSGTILNNTIEIAADKVTKVDDSLIPTGELEEVKGTPYDFTNPREIGNTIEQVNGYDINYALKGGQAMKIMEHTVHFAAKVKEPKSRRTMELYTNQKGLQFYTGNYLPGMAGKDGAVYGAHDALCLETQGFPDAVNHPSFPSVVIPAFHNYTHIMLFRFSTG</sequence>
<proteinExistence type="inferred from homology"/>
<dbReference type="OMA" id="MMAMACR"/>
<dbReference type="GO" id="GO:0004034">
    <property type="term" value="F:aldose 1-epimerase activity"/>
    <property type="evidence" value="ECO:0007669"/>
    <property type="project" value="UniProtKB-EC"/>
</dbReference>
<feature type="chain" id="PRO_5035812142" description="Aldose 1-epimerase" evidence="9">
    <location>
        <begin position="22"/>
        <end position="379"/>
    </location>
</feature>
<feature type="signal peptide" evidence="9">
    <location>
        <begin position="1"/>
        <end position="21"/>
    </location>
</feature>
<evidence type="ECO:0000256" key="3">
    <source>
        <dbReference type="ARBA" id="ARBA00023235"/>
    </source>
</evidence>
<feature type="binding site" evidence="8">
    <location>
        <begin position="209"/>
        <end position="211"/>
    </location>
    <ligand>
        <name>beta-D-galactose</name>
        <dbReference type="ChEBI" id="CHEBI:27667"/>
    </ligand>
</feature>
<dbReference type="EC" id="5.1.3.3" evidence="5"/>
<reference evidence="10" key="1">
    <citation type="submission" date="2021-08" db="EMBL/GenBank/DDBJ databases">
        <title>WGS assembly of Ceratopteris richardii.</title>
        <authorList>
            <person name="Marchant D.B."/>
            <person name="Chen G."/>
            <person name="Jenkins J."/>
            <person name="Shu S."/>
            <person name="Leebens-Mack J."/>
            <person name="Grimwood J."/>
            <person name="Schmutz J."/>
            <person name="Soltis P."/>
            <person name="Soltis D."/>
            <person name="Chen Z.-H."/>
        </authorList>
    </citation>
    <scope>NUCLEOTIDE SEQUENCE</scope>
    <source>
        <strain evidence="10">Whitten #5841</strain>
        <tissue evidence="10">Leaf</tissue>
    </source>
</reference>
<dbReference type="AlphaFoldDB" id="A0A8T2QEY3"/>
<comment type="similarity">
    <text evidence="2 5">Belongs to the aldose epimerase family.</text>
</comment>
<feature type="binding site" evidence="8">
    <location>
        <begin position="106"/>
        <end position="107"/>
    </location>
    <ligand>
        <name>beta-D-galactose</name>
        <dbReference type="ChEBI" id="CHEBI:27667"/>
    </ligand>
</feature>
<dbReference type="InterPro" id="IPR015443">
    <property type="entry name" value="Aldose_1-epimerase"/>
</dbReference>
<dbReference type="NCBIfam" id="NF008277">
    <property type="entry name" value="PRK11055.1"/>
    <property type="match status" value="1"/>
</dbReference>
<dbReference type="CDD" id="cd09019">
    <property type="entry name" value="galactose_mutarotase_like"/>
    <property type="match status" value="1"/>
</dbReference>
<organism evidence="10 11">
    <name type="scientific">Ceratopteris richardii</name>
    <name type="common">Triangle waterfern</name>
    <dbReference type="NCBI Taxonomy" id="49495"/>
    <lineage>
        <taxon>Eukaryota</taxon>
        <taxon>Viridiplantae</taxon>
        <taxon>Streptophyta</taxon>
        <taxon>Embryophyta</taxon>
        <taxon>Tracheophyta</taxon>
        <taxon>Polypodiopsida</taxon>
        <taxon>Polypodiidae</taxon>
        <taxon>Polypodiales</taxon>
        <taxon>Pteridineae</taxon>
        <taxon>Pteridaceae</taxon>
        <taxon>Parkerioideae</taxon>
        <taxon>Ceratopteris</taxon>
    </lineage>
</organism>
<dbReference type="GO" id="GO:0030246">
    <property type="term" value="F:carbohydrate binding"/>
    <property type="evidence" value="ECO:0007669"/>
    <property type="project" value="InterPro"/>
</dbReference>
<evidence type="ECO:0000256" key="6">
    <source>
        <dbReference type="PIRSR" id="PIRSR005096-1"/>
    </source>
</evidence>
<dbReference type="Gene3D" id="2.70.98.10">
    <property type="match status" value="1"/>
</dbReference>
<evidence type="ECO:0000313" key="10">
    <source>
        <dbReference type="EMBL" id="KAH7282717.1"/>
    </source>
</evidence>
<dbReference type="InterPro" id="IPR011013">
    <property type="entry name" value="Gal_mutarotase_sf_dom"/>
</dbReference>
<keyword evidence="3 5" id="KW-0413">Isomerase</keyword>
<dbReference type="Pfam" id="PF01263">
    <property type="entry name" value="Aldose_epim"/>
    <property type="match status" value="1"/>
</dbReference>
<feature type="active site" description="Proton acceptor" evidence="6">
    <location>
        <position position="344"/>
    </location>
</feature>
<evidence type="ECO:0000256" key="5">
    <source>
        <dbReference type="PIRNR" id="PIRNR005096"/>
    </source>
</evidence>
<dbReference type="InterPro" id="IPR047215">
    <property type="entry name" value="Galactose_mutarotase-like"/>
</dbReference>
<dbReference type="EMBL" id="CM035440">
    <property type="protein sequence ID" value="KAH7282717.1"/>
    <property type="molecule type" value="Genomic_DNA"/>
</dbReference>
<dbReference type="InterPro" id="IPR008183">
    <property type="entry name" value="Aldose_1/G6P_1-epimerase"/>
</dbReference>
<evidence type="ECO:0000256" key="7">
    <source>
        <dbReference type="PIRSR" id="PIRSR005096-2"/>
    </source>
</evidence>
<dbReference type="SUPFAM" id="SSF74650">
    <property type="entry name" value="Galactose mutarotase-like"/>
    <property type="match status" value="1"/>
</dbReference>
<keyword evidence="9" id="KW-0732">Signal</keyword>
<evidence type="ECO:0000256" key="1">
    <source>
        <dbReference type="ARBA" id="ARBA00005028"/>
    </source>
</evidence>
<comment type="catalytic activity">
    <reaction evidence="5">
        <text>alpha-D-glucose = beta-D-glucose</text>
        <dbReference type="Rhea" id="RHEA:10264"/>
        <dbReference type="ChEBI" id="CHEBI:15903"/>
        <dbReference type="ChEBI" id="CHEBI:17925"/>
        <dbReference type="EC" id="5.1.3.3"/>
    </reaction>
</comment>
<evidence type="ECO:0000256" key="9">
    <source>
        <dbReference type="SAM" id="SignalP"/>
    </source>
</evidence>
<dbReference type="PIRSF" id="PIRSF005096">
    <property type="entry name" value="GALM"/>
    <property type="match status" value="1"/>
</dbReference>
<dbReference type="InterPro" id="IPR014718">
    <property type="entry name" value="GH-type_carb-bd"/>
</dbReference>
<comment type="caution">
    <text evidence="10">The sequence shown here is derived from an EMBL/GenBank/DDBJ whole genome shotgun (WGS) entry which is preliminary data.</text>
</comment>
<accession>A0A8T2QEY3</accession>
<evidence type="ECO:0000256" key="8">
    <source>
        <dbReference type="PIRSR" id="PIRSR005096-3"/>
    </source>
</evidence>
<protein>
    <recommendedName>
        <fullName evidence="5">Aldose 1-epimerase</fullName>
        <ecNumber evidence="5">5.1.3.3</ecNumber>
    </recommendedName>
</protein>
<feature type="active site" description="Proton donor" evidence="6">
    <location>
        <position position="209"/>
    </location>
</feature>
<keyword evidence="4 5" id="KW-0119">Carbohydrate metabolism</keyword>
<dbReference type="PANTHER" id="PTHR10091">
    <property type="entry name" value="ALDOSE-1-EPIMERASE"/>
    <property type="match status" value="1"/>
</dbReference>
<dbReference type="GO" id="GO:0033499">
    <property type="term" value="P:galactose catabolic process via UDP-galactose, Leloir pathway"/>
    <property type="evidence" value="ECO:0007669"/>
    <property type="project" value="TreeGrafter"/>
</dbReference>
<feature type="binding site" evidence="7">
    <location>
        <position position="274"/>
    </location>
    <ligand>
        <name>beta-D-galactose</name>
        <dbReference type="ChEBI" id="CHEBI:27667"/>
    </ligand>
</feature>
<gene>
    <name evidence="10" type="ORF">KP509_35G044900</name>
</gene>
<dbReference type="OrthoDB" id="274691at2759"/>
<name>A0A8T2QEY3_CERRI</name>
<dbReference type="PANTHER" id="PTHR10091:SF0">
    <property type="entry name" value="GALACTOSE MUTAROTASE"/>
    <property type="match status" value="1"/>
</dbReference>